<name>A0ABV7UZU9_9SPHN</name>
<gene>
    <name evidence="2" type="ORF">ACFOOT_04395</name>
</gene>
<feature type="transmembrane region" description="Helical" evidence="1">
    <location>
        <begin position="6"/>
        <end position="25"/>
    </location>
</feature>
<dbReference type="Proteomes" id="UP001595683">
    <property type="component" value="Unassembled WGS sequence"/>
</dbReference>
<feature type="transmembrane region" description="Helical" evidence="1">
    <location>
        <begin position="37"/>
        <end position="61"/>
    </location>
</feature>
<dbReference type="RefSeq" id="WP_191323048.1">
    <property type="nucleotide sequence ID" value="NZ_BMZP01000003.1"/>
</dbReference>
<keyword evidence="1" id="KW-0812">Transmembrane</keyword>
<comment type="caution">
    <text evidence="2">The sequence shown here is derived from an EMBL/GenBank/DDBJ whole genome shotgun (WGS) entry which is preliminary data.</text>
</comment>
<reference evidence="3" key="1">
    <citation type="journal article" date="2019" name="Int. J. Syst. Evol. Microbiol.">
        <title>The Global Catalogue of Microorganisms (GCM) 10K type strain sequencing project: providing services to taxonomists for standard genome sequencing and annotation.</title>
        <authorList>
            <consortium name="The Broad Institute Genomics Platform"/>
            <consortium name="The Broad Institute Genome Sequencing Center for Infectious Disease"/>
            <person name="Wu L."/>
            <person name="Ma J."/>
        </authorList>
    </citation>
    <scope>NUCLEOTIDE SEQUENCE [LARGE SCALE GENOMIC DNA]</scope>
    <source>
        <strain evidence="3">KCTC 42224</strain>
    </source>
</reference>
<sequence length="174" mass="18337">MSHSALAIVSHTPVYVWFLLAVVLLRAWQATRPRTVGLAGPIILPAVVVVLGVVGLVTTHASTLETAIWLGALMLGGLAGRPLGHHLLLRVEGGPPLRLHLRGSWLVFALILVIFALRYGMAVFDAVAPATSHLPMLRLGEVAIRGTLSGVLIGRGLGVLLAARALRVRLATAP</sequence>
<evidence type="ECO:0000313" key="2">
    <source>
        <dbReference type="EMBL" id="MFC3670655.1"/>
    </source>
</evidence>
<evidence type="ECO:0000313" key="3">
    <source>
        <dbReference type="Proteomes" id="UP001595683"/>
    </source>
</evidence>
<accession>A0ABV7UZU9</accession>
<dbReference type="EMBL" id="JBHRYE010000007">
    <property type="protein sequence ID" value="MFC3670655.1"/>
    <property type="molecule type" value="Genomic_DNA"/>
</dbReference>
<keyword evidence="3" id="KW-1185">Reference proteome</keyword>
<proteinExistence type="predicted"/>
<evidence type="ECO:0000256" key="1">
    <source>
        <dbReference type="SAM" id="Phobius"/>
    </source>
</evidence>
<feature type="transmembrane region" description="Helical" evidence="1">
    <location>
        <begin position="105"/>
        <end position="122"/>
    </location>
</feature>
<organism evidence="2 3">
    <name type="scientific">Novosphingobium pokkalii</name>
    <dbReference type="NCBI Taxonomy" id="1770194"/>
    <lineage>
        <taxon>Bacteria</taxon>
        <taxon>Pseudomonadati</taxon>
        <taxon>Pseudomonadota</taxon>
        <taxon>Alphaproteobacteria</taxon>
        <taxon>Sphingomonadales</taxon>
        <taxon>Sphingomonadaceae</taxon>
        <taxon>Novosphingobium</taxon>
    </lineage>
</organism>
<keyword evidence="1" id="KW-0472">Membrane</keyword>
<feature type="transmembrane region" description="Helical" evidence="1">
    <location>
        <begin position="142"/>
        <end position="163"/>
    </location>
</feature>
<evidence type="ECO:0008006" key="4">
    <source>
        <dbReference type="Google" id="ProtNLM"/>
    </source>
</evidence>
<protein>
    <recommendedName>
        <fullName evidence="4">DUF1453 domain-containing protein</fullName>
    </recommendedName>
</protein>
<keyword evidence="1" id="KW-1133">Transmembrane helix</keyword>
<feature type="transmembrane region" description="Helical" evidence="1">
    <location>
        <begin position="67"/>
        <end position="84"/>
    </location>
</feature>